<dbReference type="CDD" id="cd00347">
    <property type="entry name" value="Flavin_utilizing_monoxygenases"/>
    <property type="match status" value="1"/>
</dbReference>
<keyword evidence="3" id="KW-1185">Reference proteome</keyword>
<gene>
    <name evidence="2" type="ORF">AFUS01_LOCUS1720</name>
</gene>
<dbReference type="PANTHER" id="PTHR46331:SF2">
    <property type="entry name" value="VALACYCLOVIR HYDROLASE"/>
    <property type="match status" value="1"/>
</dbReference>
<dbReference type="GO" id="GO:0017171">
    <property type="term" value="F:serine hydrolase activity"/>
    <property type="evidence" value="ECO:0007669"/>
    <property type="project" value="TreeGrafter"/>
</dbReference>
<evidence type="ECO:0000259" key="1">
    <source>
        <dbReference type="Pfam" id="PF00561"/>
    </source>
</evidence>
<name>A0A8J2J798_9HEXA</name>
<dbReference type="OrthoDB" id="19657at2759"/>
<reference evidence="2" key="1">
    <citation type="submission" date="2021-06" db="EMBL/GenBank/DDBJ databases">
        <authorList>
            <person name="Hodson N. C."/>
            <person name="Mongue J. A."/>
            <person name="Jaron S. K."/>
        </authorList>
    </citation>
    <scope>NUCLEOTIDE SEQUENCE</scope>
</reference>
<evidence type="ECO:0000313" key="3">
    <source>
        <dbReference type="Proteomes" id="UP000708208"/>
    </source>
</evidence>
<accession>A0A8J2J798</accession>
<dbReference type="PANTHER" id="PTHR46331">
    <property type="entry name" value="VALACYCLOVIR HYDROLASE"/>
    <property type="match status" value="1"/>
</dbReference>
<evidence type="ECO:0000313" key="2">
    <source>
        <dbReference type="EMBL" id="CAG7667367.1"/>
    </source>
</evidence>
<dbReference type="EMBL" id="CAJVCH010009624">
    <property type="protein sequence ID" value="CAG7667367.1"/>
    <property type="molecule type" value="Genomic_DNA"/>
</dbReference>
<dbReference type="AlphaFoldDB" id="A0A8J2J798"/>
<feature type="domain" description="AB hydrolase-1" evidence="1">
    <location>
        <begin position="22"/>
        <end position="127"/>
    </location>
</feature>
<dbReference type="Pfam" id="PF00561">
    <property type="entry name" value="Abhydrolase_1"/>
    <property type="match status" value="1"/>
</dbReference>
<sequence length="254" mass="29015">MPKIFLGVVQIRYEIVGEGKHTILCLPGFIGTIELDFGSVCEAIDRTKYKLVLWDPPGYGYSRPPDRELTKGYLQRDAEFVAELLEELGFERYSILGWSQGGQTGIILAAKYPSRVISVTTIGSGNKFEANAPKFYKRASEIKTWPAEKLQAHLKYYKKRYLEQMTEDMWQYSIKATEMQLEETKDAVAKVICPVLITQAQDDPCYSLRNPTQLAANIKGAKVHIFPEGRHDVHLTHTQQFLEVYTRFLEELSV</sequence>
<proteinExistence type="predicted"/>
<comment type="caution">
    <text evidence="2">The sequence shown here is derived from an EMBL/GenBank/DDBJ whole genome shotgun (WGS) entry which is preliminary data.</text>
</comment>
<dbReference type="InterPro" id="IPR000073">
    <property type="entry name" value="AB_hydrolase_1"/>
</dbReference>
<dbReference type="Proteomes" id="UP000708208">
    <property type="component" value="Unassembled WGS sequence"/>
</dbReference>
<protein>
    <recommendedName>
        <fullName evidence="1">AB hydrolase-1 domain-containing protein</fullName>
    </recommendedName>
</protein>
<organism evidence="2 3">
    <name type="scientific">Allacma fusca</name>
    <dbReference type="NCBI Taxonomy" id="39272"/>
    <lineage>
        <taxon>Eukaryota</taxon>
        <taxon>Metazoa</taxon>
        <taxon>Ecdysozoa</taxon>
        <taxon>Arthropoda</taxon>
        <taxon>Hexapoda</taxon>
        <taxon>Collembola</taxon>
        <taxon>Symphypleona</taxon>
        <taxon>Sminthuridae</taxon>
        <taxon>Allacma</taxon>
    </lineage>
</organism>